<name>A0A1M5SL47_9ALTE</name>
<dbReference type="OrthoDB" id="6388445at2"/>
<keyword evidence="2" id="KW-1185">Reference proteome</keyword>
<proteinExistence type="predicted"/>
<gene>
    <name evidence="1" type="ORF">SAMN05216361_0015</name>
</gene>
<evidence type="ECO:0000313" key="2">
    <source>
        <dbReference type="Proteomes" id="UP000184520"/>
    </source>
</evidence>
<dbReference type="STRING" id="634436.SAMN05216361_0015"/>
<sequence length="81" mass="9166">MATLQQERELREVAKILTKKLRRIYGEDMGFFLVVTPFKQNDPVSDYISNIHRESGIAALRDTAARLESRETIPASMGGVQ</sequence>
<reference evidence="2" key="1">
    <citation type="submission" date="2016-11" db="EMBL/GenBank/DDBJ databases">
        <authorList>
            <person name="Varghese N."/>
            <person name="Submissions S."/>
        </authorList>
    </citation>
    <scope>NUCLEOTIDE SEQUENCE [LARGE SCALE GENOMIC DNA]</scope>
    <source>
        <strain evidence="2">CGMCC 1.8995</strain>
    </source>
</reference>
<protein>
    <submittedName>
        <fullName evidence="1">Uncharacterized protein</fullName>
    </submittedName>
</protein>
<dbReference type="AlphaFoldDB" id="A0A1M5SL47"/>
<dbReference type="EMBL" id="FQWD01000010">
    <property type="protein sequence ID" value="SHH39209.1"/>
    <property type="molecule type" value="Genomic_DNA"/>
</dbReference>
<accession>A0A1M5SL47</accession>
<dbReference type="RefSeq" id="WP_073325364.1">
    <property type="nucleotide sequence ID" value="NZ_FQWD01000010.1"/>
</dbReference>
<dbReference type="Proteomes" id="UP000184520">
    <property type="component" value="Unassembled WGS sequence"/>
</dbReference>
<organism evidence="1 2">
    <name type="scientific">Marisediminitalea aggregata</name>
    <dbReference type="NCBI Taxonomy" id="634436"/>
    <lineage>
        <taxon>Bacteria</taxon>
        <taxon>Pseudomonadati</taxon>
        <taxon>Pseudomonadota</taxon>
        <taxon>Gammaproteobacteria</taxon>
        <taxon>Alteromonadales</taxon>
        <taxon>Alteromonadaceae</taxon>
        <taxon>Marisediminitalea</taxon>
    </lineage>
</organism>
<evidence type="ECO:0000313" key="1">
    <source>
        <dbReference type="EMBL" id="SHH39209.1"/>
    </source>
</evidence>